<keyword evidence="10" id="KW-0411">Iron-sulfur</keyword>
<name>A0A9D2HD30_9BACT</name>
<dbReference type="NCBIfam" id="NF033716">
    <property type="entry name" value="glycyl_HPDL_Sma"/>
    <property type="match status" value="1"/>
</dbReference>
<evidence type="ECO:0000313" key="16">
    <source>
        <dbReference type="EMBL" id="HJA08202.1"/>
    </source>
</evidence>
<sequence>MSKHNDCENFEFFDVAKGYCVNKNGLVPFDGEACECFRQKAKCKNCSHFSRADEQGIGRCDGLEDRDYWALGERVALNCEGYARA</sequence>
<comment type="catalytic activity">
    <reaction evidence="1">
        <text>4-hydroxyphenylacetate + H(+) = 4-methylphenol + CO2</text>
        <dbReference type="Rhea" id="RHEA:22732"/>
        <dbReference type="ChEBI" id="CHEBI:15378"/>
        <dbReference type="ChEBI" id="CHEBI:16526"/>
        <dbReference type="ChEBI" id="CHEBI:17847"/>
        <dbReference type="ChEBI" id="CHEBI:48999"/>
        <dbReference type="EC" id="4.1.1.83"/>
    </reaction>
    <physiologicalReaction direction="left-to-right" evidence="1">
        <dbReference type="Rhea" id="RHEA:22733"/>
    </physiologicalReaction>
</comment>
<reference evidence="16" key="1">
    <citation type="journal article" date="2021" name="PeerJ">
        <title>Extensive microbial diversity within the chicken gut microbiome revealed by metagenomics and culture.</title>
        <authorList>
            <person name="Gilroy R."/>
            <person name="Ravi A."/>
            <person name="Getino M."/>
            <person name="Pursley I."/>
            <person name="Horton D.L."/>
            <person name="Alikhan N.F."/>
            <person name="Baker D."/>
            <person name="Gharbi K."/>
            <person name="Hall N."/>
            <person name="Watson M."/>
            <person name="Adriaenssens E.M."/>
            <person name="Foster-Nyarko E."/>
            <person name="Jarju S."/>
            <person name="Secka A."/>
            <person name="Antonio M."/>
            <person name="Oren A."/>
            <person name="Chaudhuri R.R."/>
            <person name="La Ragione R."/>
            <person name="Hildebrand F."/>
            <person name="Pallen M.J."/>
        </authorList>
    </citation>
    <scope>NUCLEOTIDE SEQUENCE</scope>
    <source>
        <strain evidence="16">CHK186-16707</strain>
    </source>
</reference>
<evidence type="ECO:0000256" key="4">
    <source>
        <dbReference type="ARBA" id="ARBA00008904"/>
    </source>
</evidence>
<evidence type="ECO:0000256" key="12">
    <source>
        <dbReference type="ARBA" id="ARBA00029987"/>
    </source>
</evidence>
<keyword evidence="9" id="KW-0408">Iron</keyword>
<organism evidence="16 17">
    <name type="scientific">Candidatus Mailhella merdigallinarum</name>
    <dbReference type="NCBI Taxonomy" id="2838658"/>
    <lineage>
        <taxon>Bacteria</taxon>
        <taxon>Pseudomonadati</taxon>
        <taxon>Thermodesulfobacteriota</taxon>
        <taxon>Desulfovibrionia</taxon>
        <taxon>Desulfovibrionales</taxon>
        <taxon>Desulfovibrionaceae</taxon>
        <taxon>Mailhella</taxon>
    </lineage>
</organism>
<reference evidence="16" key="2">
    <citation type="submission" date="2021-04" db="EMBL/GenBank/DDBJ databases">
        <authorList>
            <person name="Gilroy R."/>
        </authorList>
    </citation>
    <scope>NUCLEOTIDE SEQUENCE</scope>
    <source>
        <strain evidence="16">CHK186-16707</strain>
    </source>
</reference>
<evidence type="ECO:0000256" key="7">
    <source>
        <dbReference type="ARBA" id="ARBA00022485"/>
    </source>
</evidence>
<dbReference type="Proteomes" id="UP000824225">
    <property type="component" value="Unassembled WGS sequence"/>
</dbReference>
<evidence type="ECO:0000256" key="2">
    <source>
        <dbReference type="ARBA" id="ARBA00001088"/>
    </source>
</evidence>
<dbReference type="Pfam" id="PF18671">
    <property type="entry name" value="4HPAD_g_N"/>
    <property type="match status" value="1"/>
</dbReference>
<proteinExistence type="inferred from homology"/>
<dbReference type="EC" id="4.1.1.83" evidence="5"/>
<evidence type="ECO:0000256" key="10">
    <source>
        <dbReference type="ARBA" id="ARBA00023014"/>
    </source>
</evidence>
<evidence type="ECO:0000256" key="5">
    <source>
        <dbReference type="ARBA" id="ARBA00012283"/>
    </source>
</evidence>
<dbReference type="GO" id="GO:0051539">
    <property type="term" value="F:4 iron, 4 sulfur cluster binding"/>
    <property type="evidence" value="ECO:0007669"/>
    <property type="project" value="UniProtKB-KW"/>
</dbReference>
<feature type="domain" description="4-hydroxyphenylacetate decarboxylase small gamma subunit N-terminal" evidence="15">
    <location>
        <begin position="3"/>
        <end position="32"/>
    </location>
</feature>
<comment type="similarity">
    <text evidence="4">Belongs to the HPA decarboxylase small subunit family.</text>
</comment>
<keyword evidence="11 16" id="KW-0456">Lyase</keyword>
<evidence type="ECO:0000256" key="8">
    <source>
        <dbReference type="ARBA" id="ARBA00022723"/>
    </source>
</evidence>
<dbReference type="InterPro" id="IPR041125">
    <property type="entry name" value="4HPAD_g_N"/>
</dbReference>
<evidence type="ECO:0000256" key="11">
    <source>
        <dbReference type="ARBA" id="ARBA00023239"/>
    </source>
</evidence>
<dbReference type="InterPro" id="IPR053727">
    <property type="entry name" value="HPA_decarboxylase_ss_sf"/>
</dbReference>
<dbReference type="Pfam" id="PF18524">
    <property type="entry name" value="HPIP_like"/>
    <property type="match status" value="1"/>
</dbReference>
<evidence type="ECO:0000259" key="15">
    <source>
        <dbReference type="Pfam" id="PF18671"/>
    </source>
</evidence>
<dbReference type="EMBL" id="DXAN01000006">
    <property type="protein sequence ID" value="HJA08202.1"/>
    <property type="molecule type" value="Genomic_DNA"/>
</dbReference>
<feature type="domain" description="4-hydroxyphenylacetate decarboxylase small gamma subunit C-terminal" evidence="14">
    <location>
        <begin position="41"/>
        <end position="81"/>
    </location>
</feature>
<keyword evidence="7" id="KW-0004">4Fe-4S</keyword>
<dbReference type="GO" id="GO:0043722">
    <property type="term" value="F:4-hydroxyphenylacetate decarboxylase activity"/>
    <property type="evidence" value="ECO:0007669"/>
    <property type="project" value="UniProtKB-EC"/>
</dbReference>
<evidence type="ECO:0000256" key="9">
    <source>
        <dbReference type="ARBA" id="ARBA00023004"/>
    </source>
</evidence>
<comment type="cofactor">
    <cofactor evidence="3">
        <name>[4Fe-4S] cluster</name>
        <dbReference type="ChEBI" id="CHEBI:49883"/>
    </cofactor>
</comment>
<accession>A0A9D2HD30</accession>
<evidence type="ECO:0000256" key="6">
    <source>
        <dbReference type="ARBA" id="ARBA00013463"/>
    </source>
</evidence>
<evidence type="ECO:0000259" key="14">
    <source>
        <dbReference type="Pfam" id="PF18524"/>
    </source>
</evidence>
<comment type="caution">
    <text evidence="16">The sequence shown here is derived from an EMBL/GenBank/DDBJ whole genome shotgun (WGS) entry which is preliminary data.</text>
</comment>
<dbReference type="AlphaFoldDB" id="A0A9D2HD30"/>
<comment type="catalytic activity">
    <reaction evidence="2">
        <text>3,4-dihydroxyphenylacetate + H(+) = 4-methylcatechol + CO2</text>
        <dbReference type="Rhea" id="RHEA:62556"/>
        <dbReference type="ChEBI" id="CHEBI:15378"/>
        <dbReference type="ChEBI" id="CHEBI:16526"/>
        <dbReference type="ChEBI" id="CHEBI:17254"/>
        <dbReference type="ChEBI" id="CHEBI:17612"/>
        <dbReference type="EC" id="4.1.1.83"/>
    </reaction>
    <physiologicalReaction direction="left-to-right" evidence="2">
        <dbReference type="Rhea" id="RHEA:62557"/>
    </physiologicalReaction>
</comment>
<gene>
    <name evidence="16" type="primary">hpdC</name>
    <name evidence="16" type="ORF">H9962_03300</name>
</gene>
<evidence type="ECO:0000256" key="13">
    <source>
        <dbReference type="ARBA" id="ARBA00032959"/>
    </source>
</evidence>
<keyword evidence="8" id="KW-0479">Metal-binding</keyword>
<evidence type="ECO:0000313" key="17">
    <source>
        <dbReference type="Proteomes" id="UP000824225"/>
    </source>
</evidence>
<protein>
    <recommendedName>
        <fullName evidence="6">4-hydroxyphenylacetate decarboxylase small subunit</fullName>
        <ecNumber evidence="5">4.1.1.83</ecNumber>
    </recommendedName>
    <alternativeName>
        <fullName evidence="12">4-hydroxyphenylacetate decarboxylase gamma subunit</fullName>
    </alternativeName>
    <alternativeName>
        <fullName evidence="13">p-hydroxyphenylacetate decarboxylase small subunit</fullName>
    </alternativeName>
</protein>
<evidence type="ECO:0000256" key="1">
    <source>
        <dbReference type="ARBA" id="ARBA00000127"/>
    </source>
</evidence>
<dbReference type="GO" id="GO:0046872">
    <property type="term" value="F:metal ion binding"/>
    <property type="evidence" value="ECO:0007669"/>
    <property type="project" value="UniProtKB-KW"/>
</dbReference>
<dbReference type="InterPro" id="IPR040923">
    <property type="entry name" value="HpdC_C"/>
</dbReference>
<dbReference type="Gene3D" id="2.20.70.100">
    <property type="match status" value="1"/>
</dbReference>
<evidence type="ECO:0000256" key="3">
    <source>
        <dbReference type="ARBA" id="ARBA00001966"/>
    </source>
</evidence>